<dbReference type="HOGENOM" id="CLU_1208877_0_0_9"/>
<dbReference type="BioCyc" id="EBAC796937-HMP:GMGH-1648-MONOMER"/>
<evidence type="ECO:0000313" key="2">
    <source>
        <dbReference type="Proteomes" id="UP000006437"/>
    </source>
</evidence>
<sequence length="229" mass="27295">MKTKKIIIILLFVIYIAFSYVANSNVSMFKYSEFAKLNLYDYTNRFNASTICDIKNVNYYDRRYSNIFREFDVYYYNENKIICYVTNLTDVDKLIEDEKITNTSNIDFKKPKFNLPIDKEEYQNFFGDDFTKVKQEAKVIGKDANGYSKFDISPDALILLTEDNNIISYAYIDNRLIDTRDIMNKKYKNNIYGKGNDIDMKIERDEKGTYNKYKLVEVKLEKEYKEEDN</sequence>
<gene>
    <name evidence="1" type="ORF">HMPREF9629_01640</name>
</gene>
<dbReference type="Proteomes" id="UP000006437">
    <property type="component" value="Unassembled WGS sequence"/>
</dbReference>
<name>G9WZN9_9FIRM</name>
<organism evidence="1 2">
    <name type="scientific">Peptoanaerobacter stomatis</name>
    <dbReference type="NCBI Taxonomy" id="796937"/>
    <lineage>
        <taxon>Bacteria</taxon>
        <taxon>Bacillati</taxon>
        <taxon>Bacillota</taxon>
        <taxon>Clostridia</taxon>
        <taxon>Peptostreptococcales</taxon>
        <taxon>Filifactoraceae</taxon>
        <taxon>Peptoanaerobacter</taxon>
    </lineage>
</organism>
<dbReference type="RefSeq" id="WP_009525869.1">
    <property type="nucleotide sequence ID" value="NZ_JH414557.1"/>
</dbReference>
<dbReference type="EMBL" id="AFZE01000008">
    <property type="protein sequence ID" value="EHL15926.1"/>
    <property type="molecule type" value="Genomic_DNA"/>
</dbReference>
<accession>G9WZN9</accession>
<evidence type="ECO:0000313" key="1">
    <source>
        <dbReference type="EMBL" id="EHL15926.1"/>
    </source>
</evidence>
<reference evidence="1 2" key="1">
    <citation type="submission" date="2011-08" db="EMBL/GenBank/DDBJ databases">
        <title>The Genome Sequence of Eubacteriaceae bacterium ACC19a.</title>
        <authorList>
            <consortium name="The Broad Institute Genome Sequencing Platform"/>
            <person name="Earl A."/>
            <person name="Ward D."/>
            <person name="Feldgarden M."/>
            <person name="Gevers D."/>
            <person name="Sizova M."/>
            <person name="Hazen A."/>
            <person name="Epstein S."/>
            <person name="Young S.K."/>
            <person name="Zeng Q."/>
            <person name="Gargeya S."/>
            <person name="Fitzgerald M."/>
            <person name="Haas B."/>
            <person name="Abouelleil A."/>
            <person name="Alvarado L."/>
            <person name="Arachchi H.M."/>
            <person name="Berlin A."/>
            <person name="Brown A."/>
            <person name="Chapman S.B."/>
            <person name="Chen Z."/>
            <person name="Dunbar C."/>
            <person name="Freedman E."/>
            <person name="Gearin G."/>
            <person name="Gellesch M."/>
            <person name="Goldberg J."/>
            <person name="Griggs A."/>
            <person name="Gujja S."/>
            <person name="Heiman D."/>
            <person name="Howarth C."/>
            <person name="Larson L."/>
            <person name="Lui A."/>
            <person name="MacDonald P.J.P."/>
            <person name="Montmayeur A."/>
            <person name="Murphy C."/>
            <person name="Neiman D."/>
            <person name="Pearson M."/>
            <person name="Priest M."/>
            <person name="Roberts A."/>
            <person name="Saif S."/>
            <person name="Shea T."/>
            <person name="Shenoy N."/>
            <person name="Sisk P."/>
            <person name="Stolte C."/>
            <person name="Sykes S."/>
            <person name="Wortman J."/>
            <person name="Nusbaum C."/>
            <person name="Birren B."/>
        </authorList>
    </citation>
    <scope>NUCLEOTIDE SEQUENCE [LARGE SCALE GENOMIC DNA]</scope>
    <source>
        <strain evidence="1 2">ACC19a</strain>
    </source>
</reference>
<proteinExistence type="predicted"/>
<comment type="caution">
    <text evidence="1">The sequence shown here is derived from an EMBL/GenBank/DDBJ whole genome shotgun (WGS) entry which is preliminary data.</text>
</comment>
<protein>
    <submittedName>
        <fullName evidence="1">Uncharacterized protein</fullName>
    </submittedName>
</protein>
<dbReference type="AlphaFoldDB" id="G9WZN9"/>